<evidence type="ECO:0000313" key="2">
    <source>
        <dbReference type="Proteomes" id="UP000805193"/>
    </source>
</evidence>
<organism evidence="1 2">
    <name type="scientific">Ixodes persulcatus</name>
    <name type="common">Taiga tick</name>
    <dbReference type="NCBI Taxonomy" id="34615"/>
    <lineage>
        <taxon>Eukaryota</taxon>
        <taxon>Metazoa</taxon>
        <taxon>Ecdysozoa</taxon>
        <taxon>Arthropoda</taxon>
        <taxon>Chelicerata</taxon>
        <taxon>Arachnida</taxon>
        <taxon>Acari</taxon>
        <taxon>Parasitiformes</taxon>
        <taxon>Ixodida</taxon>
        <taxon>Ixodoidea</taxon>
        <taxon>Ixodidae</taxon>
        <taxon>Ixodinae</taxon>
        <taxon>Ixodes</taxon>
    </lineage>
</organism>
<keyword evidence="2" id="KW-1185">Reference proteome</keyword>
<proteinExistence type="predicted"/>
<sequence length="638" mass="71911">MAMPPSILKKRGSNATSHAESAKVGFRLPSADEVDVEKALLEGSKCSSMDGSYRNLLSALKSEDTDDAALARLLRRIKNHAQLIERHSDQVAETLLKLKVLRRGADVMEMFAKLVCDLVCLHPFFLHHVITAVLGIFMSPDAVSDEIPASQRRERFNQLHGIFREIFRLVPTAPLSLVSVAADTFPYLNRAGVQQACLVGQLLVVASYIPDQRPELLQLPLLQGPPDRPAAFLYTYVAVASIRNHCEFPRNETGDVGPLRCHSLHCPKDDIQEAEEEDDEEEDMETDVFAMDQDAKSKPDVERSPDEMKHKLADTLDRMLEQFYLYIREQCRVNDKESSSIDWDKTKVVFKDFLTVFDKIVLPTHKCCHLQFLLFYLCSLRPALADAFLDYLWKKVQNPSTATVIRQASAFYIGSFLARAKFVPLSTVRDCLSLVCRWAHAYLSSLEEGTALLHPDVARHGTFYAVCQTALYVFAFHHRSLAHGEKGLQFLRDLNLEALVMCPLNPLKVCLPAVVQRFASVARHYQLVYCYSVIERNQRTALPVEAGTTLYGTSRGDDVALDAFFPFDPYLLKRTGKWINPLYRPFENAPDGPVLDEDNEDEPEEAMCKSPKSPSSVTDMFSYGTSPGFKLSLSLNHR</sequence>
<name>A0AC60QJY8_IXOPE</name>
<reference evidence="1 2" key="1">
    <citation type="journal article" date="2020" name="Cell">
        <title>Large-Scale Comparative Analyses of Tick Genomes Elucidate Their Genetic Diversity and Vector Capacities.</title>
        <authorList>
            <consortium name="Tick Genome and Microbiome Consortium (TIGMIC)"/>
            <person name="Jia N."/>
            <person name="Wang J."/>
            <person name="Shi W."/>
            <person name="Du L."/>
            <person name="Sun Y."/>
            <person name="Zhan W."/>
            <person name="Jiang J.F."/>
            <person name="Wang Q."/>
            <person name="Zhang B."/>
            <person name="Ji P."/>
            <person name="Bell-Sakyi L."/>
            <person name="Cui X.M."/>
            <person name="Yuan T.T."/>
            <person name="Jiang B.G."/>
            <person name="Yang W.F."/>
            <person name="Lam T.T."/>
            <person name="Chang Q.C."/>
            <person name="Ding S.J."/>
            <person name="Wang X.J."/>
            <person name="Zhu J.G."/>
            <person name="Ruan X.D."/>
            <person name="Zhao L."/>
            <person name="Wei J.T."/>
            <person name="Ye R.Z."/>
            <person name="Que T.C."/>
            <person name="Du C.H."/>
            <person name="Zhou Y.H."/>
            <person name="Cheng J.X."/>
            <person name="Dai P.F."/>
            <person name="Guo W.B."/>
            <person name="Han X.H."/>
            <person name="Huang E.J."/>
            <person name="Li L.F."/>
            <person name="Wei W."/>
            <person name="Gao Y.C."/>
            <person name="Liu J.Z."/>
            <person name="Shao H.Z."/>
            <person name="Wang X."/>
            <person name="Wang C.C."/>
            <person name="Yang T.C."/>
            <person name="Huo Q.B."/>
            <person name="Li W."/>
            <person name="Chen H.Y."/>
            <person name="Chen S.E."/>
            <person name="Zhou L.G."/>
            <person name="Ni X.B."/>
            <person name="Tian J.H."/>
            <person name="Sheng Y."/>
            <person name="Liu T."/>
            <person name="Pan Y.S."/>
            <person name="Xia L.Y."/>
            <person name="Li J."/>
            <person name="Zhao F."/>
            <person name="Cao W.C."/>
        </authorList>
    </citation>
    <scope>NUCLEOTIDE SEQUENCE [LARGE SCALE GENOMIC DNA]</scope>
    <source>
        <strain evidence="1">Iper-2018</strain>
    </source>
</reference>
<protein>
    <submittedName>
        <fullName evidence="1">Uncharacterized protein</fullName>
    </submittedName>
</protein>
<comment type="caution">
    <text evidence="1">The sequence shown here is derived from an EMBL/GenBank/DDBJ whole genome shotgun (WGS) entry which is preliminary data.</text>
</comment>
<evidence type="ECO:0000313" key="1">
    <source>
        <dbReference type="EMBL" id="KAG0433912.1"/>
    </source>
</evidence>
<dbReference type="EMBL" id="JABSTQ010008934">
    <property type="protein sequence ID" value="KAG0433912.1"/>
    <property type="molecule type" value="Genomic_DNA"/>
</dbReference>
<gene>
    <name evidence="1" type="ORF">HPB47_019487</name>
</gene>
<dbReference type="Proteomes" id="UP000805193">
    <property type="component" value="Unassembled WGS sequence"/>
</dbReference>
<accession>A0AC60QJY8</accession>